<dbReference type="Proteomes" id="UP001151760">
    <property type="component" value="Unassembled WGS sequence"/>
</dbReference>
<comment type="caution">
    <text evidence="7">The sequence shown here is derived from an EMBL/GenBank/DDBJ whole genome shotgun (WGS) entry which is preliminary data.</text>
</comment>
<evidence type="ECO:0000259" key="6">
    <source>
        <dbReference type="PROSITE" id="PS50966"/>
    </source>
</evidence>
<dbReference type="EMBL" id="BQNB010020072">
    <property type="protein sequence ID" value="GJT92029.1"/>
    <property type="molecule type" value="Genomic_DNA"/>
</dbReference>
<keyword evidence="2 4" id="KW-0863">Zinc-finger</keyword>
<evidence type="ECO:0000256" key="5">
    <source>
        <dbReference type="SAM" id="MobiDB-lite"/>
    </source>
</evidence>
<name>A0ABQ5HWT9_9ASTR</name>
<dbReference type="InterPro" id="IPR006564">
    <property type="entry name" value="Znf_PMZ"/>
</dbReference>
<dbReference type="InterPro" id="IPR007527">
    <property type="entry name" value="Znf_SWIM"/>
</dbReference>
<accession>A0ABQ5HWT9</accession>
<evidence type="ECO:0000313" key="8">
    <source>
        <dbReference type="Proteomes" id="UP001151760"/>
    </source>
</evidence>
<feature type="region of interest" description="Disordered" evidence="5">
    <location>
        <begin position="352"/>
        <end position="389"/>
    </location>
</feature>
<reference evidence="7" key="1">
    <citation type="journal article" date="2022" name="Int. J. Mol. Sci.">
        <title>Draft Genome of Tanacetum Coccineum: Genomic Comparison of Closely Related Tanacetum-Family Plants.</title>
        <authorList>
            <person name="Yamashiro T."/>
            <person name="Shiraishi A."/>
            <person name="Nakayama K."/>
            <person name="Satake H."/>
        </authorList>
    </citation>
    <scope>NUCLEOTIDE SEQUENCE</scope>
</reference>
<evidence type="ECO:0000256" key="1">
    <source>
        <dbReference type="ARBA" id="ARBA00022723"/>
    </source>
</evidence>
<dbReference type="SMART" id="SM00575">
    <property type="entry name" value="ZnF_PMZ"/>
    <property type="match status" value="1"/>
</dbReference>
<gene>
    <name evidence="7" type="ORF">Tco_1080874</name>
</gene>
<proteinExistence type="predicted"/>
<reference evidence="7" key="2">
    <citation type="submission" date="2022-01" db="EMBL/GenBank/DDBJ databases">
        <authorList>
            <person name="Yamashiro T."/>
            <person name="Shiraishi A."/>
            <person name="Satake H."/>
            <person name="Nakayama K."/>
        </authorList>
    </citation>
    <scope>NUCLEOTIDE SEQUENCE</scope>
</reference>
<evidence type="ECO:0000256" key="2">
    <source>
        <dbReference type="ARBA" id="ARBA00022771"/>
    </source>
</evidence>
<evidence type="ECO:0000313" key="7">
    <source>
        <dbReference type="EMBL" id="GJT92029.1"/>
    </source>
</evidence>
<keyword evidence="3" id="KW-0862">Zinc</keyword>
<dbReference type="PANTHER" id="PTHR31973">
    <property type="entry name" value="POLYPROTEIN, PUTATIVE-RELATED"/>
    <property type="match status" value="1"/>
</dbReference>
<dbReference type="PANTHER" id="PTHR31973:SF187">
    <property type="entry name" value="MUTATOR TRANSPOSASE MUDRA PROTEIN"/>
    <property type="match status" value="1"/>
</dbReference>
<organism evidence="7 8">
    <name type="scientific">Tanacetum coccineum</name>
    <dbReference type="NCBI Taxonomy" id="301880"/>
    <lineage>
        <taxon>Eukaryota</taxon>
        <taxon>Viridiplantae</taxon>
        <taxon>Streptophyta</taxon>
        <taxon>Embryophyta</taxon>
        <taxon>Tracheophyta</taxon>
        <taxon>Spermatophyta</taxon>
        <taxon>Magnoliopsida</taxon>
        <taxon>eudicotyledons</taxon>
        <taxon>Gunneridae</taxon>
        <taxon>Pentapetalae</taxon>
        <taxon>asterids</taxon>
        <taxon>campanulids</taxon>
        <taxon>Asterales</taxon>
        <taxon>Asteraceae</taxon>
        <taxon>Asteroideae</taxon>
        <taxon>Anthemideae</taxon>
        <taxon>Anthemidinae</taxon>
        <taxon>Tanacetum</taxon>
    </lineage>
</organism>
<evidence type="ECO:0000256" key="4">
    <source>
        <dbReference type="PROSITE-ProRule" id="PRU00325"/>
    </source>
</evidence>
<feature type="compositionally biased region" description="Polar residues" evidence="5">
    <location>
        <begin position="352"/>
        <end position="368"/>
    </location>
</feature>
<feature type="domain" description="SWIM-type" evidence="6">
    <location>
        <begin position="187"/>
        <end position="219"/>
    </location>
</feature>
<sequence>MTIPGPEGIELDVWNDGVFMHEPLRYESGFILKIISDSDLDKGLVKYLADPDLSTLNDENSKKKATPQKRYYSVFTYEEIESWAEKEAEEEHVFNKVESVIDSGNDGMLEDSDGDDNDYSNKFFDYLSAGEEELIQPRTRQANKTKTKPTLIPDMDGFAMSALTQSWLWHVIPTGDAFKVRSRSDVFKVDLSERTCSCRMWKLFGLPCGHVTFAIFKINRVLEDYVPNWFKKNLYYATYHNYLSPMGLGESANCLGGSSSSLSGSASGLGGSANHNAMSSSGLDRSINHKGGSASDVGRFASGMGGFENITRFDNIFIGSTNVFMGTASGVGGSGSGFMRSASGLGGVATGNQDASQANPSVASSQTEVKIPTQDEIPSQATNEVPTKVRMPVAARQMLPSQRIIKRKLAKKSSW</sequence>
<protein>
    <submittedName>
        <fullName evidence="7">Multidrug resistance-associated protein 5</fullName>
    </submittedName>
</protein>
<dbReference type="PROSITE" id="PS50966">
    <property type="entry name" value="ZF_SWIM"/>
    <property type="match status" value="1"/>
</dbReference>
<dbReference type="Pfam" id="PF04434">
    <property type="entry name" value="SWIM"/>
    <property type="match status" value="1"/>
</dbReference>
<feature type="compositionally biased region" description="Polar residues" evidence="5">
    <location>
        <begin position="376"/>
        <end position="385"/>
    </location>
</feature>
<keyword evidence="8" id="KW-1185">Reference proteome</keyword>
<keyword evidence="1" id="KW-0479">Metal-binding</keyword>
<evidence type="ECO:0000256" key="3">
    <source>
        <dbReference type="ARBA" id="ARBA00022833"/>
    </source>
</evidence>